<organism evidence="9">
    <name type="scientific">Menopon gallinae</name>
    <name type="common">poultry shaft louse</name>
    <dbReference type="NCBI Taxonomy" id="328185"/>
    <lineage>
        <taxon>Eukaryota</taxon>
        <taxon>Metazoa</taxon>
        <taxon>Ecdysozoa</taxon>
        <taxon>Arthropoda</taxon>
        <taxon>Hexapoda</taxon>
        <taxon>Insecta</taxon>
        <taxon>Pterygota</taxon>
        <taxon>Neoptera</taxon>
        <taxon>Paraneoptera</taxon>
        <taxon>Psocodea</taxon>
        <taxon>Troctomorpha</taxon>
        <taxon>Phthiraptera</taxon>
        <taxon>Amblycera</taxon>
        <taxon>Menoponidae</taxon>
        <taxon>Menopon</taxon>
    </lineage>
</organism>
<protein>
    <recommendedName>
        <fullName evidence="8">Gustatory receptor</fullName>
    </recommendedName>
</protein>
<comment type="subcellular location">
    <subcellularLocation>
        <location evidence="1 8">Cell membrane</location>
        <topology evidence="1 8">Multi-pass membrane protein</topology>
    </subcellularLocation>
</comment>
<gene>
    <name evidence="9" type="ORF">PYX00_001942</name>
</gene>
<reference evidence="9" key="1">
    <citation type="journal article" date="2024" name="Gigascience">
        <title>Chromosome-level genome of the poultry shaft louse Menopon gallinae provides insight into the host-switching and adaptive evolution of parasitic lice.</title>
        <authorList>
            <person name="Xu Y."/>
            <person name="Ma L."/>
            <person name="Liu S."/>
            <person name="Liang Y."/>
            <person name="Liu Q."/>
            <person name="He Z."/>
            <person name="Tian L."/>
            <person name="Duan Y."/>
            <person name="Cai W."/>
            <person name="Li H."/>
            <person name="Song F."/>
        </authorList>
    </citation>
    <scope>NUCLEOTIDE SEQUENCE</scope>
    <source>
        <strain evidence="9">Cailab_2023a</strain>
    </source>
</reference>
<keyword evidence="5 8" id="KW-0472">Membrane</keyword>
<evidence type="ECO:0000256" key="1">
    <source>
        <dbReference type="ARBA" id="ARBA00004651"/>
    </source>
</evidence>
<evidence type="ECO:0000256" key="5">
    <source>
        <dbReference type="ARBA" id="ARBA00023136"/>
    </source>
</evidence>
<comment type="similarity">
    <text evidence="8">Belongs to the insect chemoreceptor superfamily. Gustatory receptor (GR) family.</text>
</comment>
<dbReference type="GO" id="GO:0030425">
    <property type="term" value="C:dendrite"/>
    <property type="evidence" value="ECO:0007669"/>
    <property type="project" value="TreeGrafter"/>
</dbReference>
<dbReference type="GO" id="GO:0007165">
    <property type="term" value="P:signal transduction"/>
    <property type="evidence" value="ECO:0007669"/>
    <property type="project" value="UniProtKB-KW"/>
</dbReference>
<comment type="function">
    <text evidence="8">Gustatory receptor which mediates acceptance or avoidance behavior, depending on its substrates.</text>
</comment>
<evidence type="ECO:0000256" key="3">
    <source>
        <dbReference type="ARBA" id="ARBA00022692"/>
    </source>
</evidence>
<feature type="transmembrane region" description="Helical" evidence="8">
    <location>
        <begin position="86"/>
        <end position="106"/>
    </location>
</feature>
<evidence type="ECO:0000256" key="8">
    <source>
        <dbReference type="RuleBase" id="RU363108"/>
    </source>
</evidence>
<keyword evidence="7 8" id="KW-0807">Transducer</keyword>
<comment type="caution">
    <text evidence="9">The sequence shown here is derived from an EMBL/GenBank/DDBJ whole genome shotgun (WGS) entry which is preliminary data.</text>
</comment>
<dbReference type="AlphaFoldDB" id="A0AAW2IEY6"/>
<name>A0AAW2IEY6_9NEOP</name>
<dbReference type="GO" id="GO:0050909">
    <property type="term" value="P:sensory perception of taste"/>
    <property type="evidence" value="ECO:0007669"/>
    <property type="project" value="InterPro"/>
</dbReference>
<feature type="transmembrane region" description="Helical" evidence="8">
    <location>
        <begin position="239"/>
        <end position="257"/>
    </location>
</feature>
<evidence type="ECO:0000256" key="4">
    <source>
        <dbReference type="ARBA" id="ARBA00022989"/>
    </source>
</evidence>
<evidence type="ECO:0000256" key="7">
    <source>
        <dbReference type="ARBA" id="ARBA00023224"/>
    </source>
</evidence>
<keyword evidence="2 8" id="KW-1003">Cell membrane</keyword>
<comment type="caution">
    <text evidence="8">Lacks conserved residue(s) required for the propagation of feature annotation.</text>
</comment>
<feature type="transmembrane region" description="Helical" evidence="8">
    <location>
        <begin position="142"/>
        <end position="163"/>
    </location>
</feature>
<dbReference type="GO" id="GO:0043025">
    <property type="term" value="C:neuronal cell body"/>
    <property type="evidence" value="ECO:0007669"/>
    <property type="project" value="TreeGrafter"/>
</dbReference>
<dbReference type="GO" id="GO:0005886">
    <property type="term" value="C:plasma membrane"/>
    <property type="evidence" value="ECO:0007669"/>
    <property type="project" value="UniProtKB-SubCell"/>
</dbReference>
<dbReference type="PANTHER" id="PTHR21143:SF121">
    <property type="entry name" value="GUSTATORY AND ODORANT RECEPTOR 21A"/>
    <property type="match status" value="1"/>
</dbReference>
<keyword evidence="3 8" id="KW-0812">Transmembrane</keyword>
<keyword evidence="4 8" id="KW-1133">Transmembrane helix</keyword>
<proteinExistence type="inferred from homology"/>
<accession>A0AAW2IEY6</accession>
<dbReference type="GO" id="GO:0030424">
    <property type="term" value="C:axon"/>
    <property type="evidence" value="ECO:0007669"/>
    <property type="project" value="TreeGrafter"/>
</dbReference>
<evidence type="ECO:0000256" key="6">
    <source>
        <dbReference type="ARBA" id="ARBA00023170"/>
    </source>
</evidence>
<evidence type="ECO:0000313" key="9">
    <source>
        <dbReference type="EMBL" id="KAL0280725.1"/>
    </source>
</evidence>
<sequence>MNGKSTRSRDEPGRTEDDCYDSLEVDFAAGKFTGLFLFVKNDDGTYSTHYRSLRMLYILVIYVGMSYLWQYTLAEMLTLIRETRVPGAYLLFTLLFVHPIPFVFVAEAKKLNDYLNDWLAYQRRFREITGRKLHLNSPRLKLTVIVVKIFLFLFLISFLRYQFSKISIPSKLLALYYYWVVTVLSSVWYWIIFFLYWTGRAMQDLAASVIRNKSSRVTVAEVEALWVDMSRLVKRIGRTFCFTYCYFILFLFLALTVSTYETLIILDWPITLEKSAFFLLTLTIMIHTASIPFTSQMAVKVIGEDFYKLLLDLKMKERHPPNRVQEIDELLQVISDNRPLIDLGGFVTLDNGLITSLVSTMVTYLIVLVQFKI</sequence>
<feature type="transmembrane region" description="Helical" evidence="8">
    <location>
        <begin position="175"/>
        <end position="197"/>
    </location>
</feature>
<dbReference type="EMBL" id="JARGDH010000001">
    <property type="protein sequence ID" value="KAL0280725.1"/>
    <property type="molecule type" value="Genomic_DNA"/>
</dbReference>
<dbReference type="InterPro" id="IPR013604">
    <property type="entry name" value="7TM_chemorcpt"/>
</dbReference>
<keyword evidence="6 8" id="KW-0675">Receptor</keyword>
<dbReference type="PANTHER" id="PTHR21143">
    <property type="entry name" value="INVERTEBRATE GUSTATORY RECEPTOR"/>
    <property type="match status" value="1"/>
</dbReference>
<evidence type="ECO:0000256" key="2">
    <source>
        <dbReference type="ARBA" id="ARBA00022475"/>
    </source>
</evidence>
<dbReference type="Pfam" id="PF08395">
    <property type="entry name" value="7tm_7"/>
    <property type="match status" value="1"/>
</dbReference>
<feature type="transmembrane region" description="Helical" evidence="8">
    <location>
        <begin position="55"/>
        <end position="74"/>
    </location>
</feature>